<keyword evidence="3" id="KW-1185">Reference proteome</keyword>
<reference evidence="2 3" key="1">
    <citation type="submission" date="2022-05" db="EMBL/GenBank/DDBJ databases">
        <title>A multi-omics perspective on studying reproductive biology in Daphnia sinensis.</title>
        <authorList>
            <person name="Jia J."/>
        </authorList>
    </citation>
    <scope>NUCLEOTIDE SEQUENCE [LARGE SCALE GENOMIC DNA]</scope>
    <source>
        <strain evidence="2 3">WSL</strain>
    </source>
</reference>
<proteinExistence type="predicted"/>
<feature type="signal peptide" evidence="1">
    <location>
        <begin position="1"/>
        <end position="18"/>
    </location>
</feature>
<gene>
    <name evidence="2" type="ORF">GHT06_020033</name>
</gene>
<dbReference type="Proteomes" id="UP000820818">
    <property type="component" value="Linkage Group LG8"/>
</dbReference>
<protein>
    <submittedName>
        <fullName evidence="2">Uncharacterized protein</fullName>
    </submittedName>
</protein>
<dbReference type="AlphaFoldDB" id="A0AAD5KKX5"/>
<organism evidence="2 3">
    <name type="scientific">Daphnia sinensis</name>
    <dbReference type="NCBI Taxonomy" id="1820382"/>
    <lineage>
        <taxon>Eukaryota</taxon>
        <taxon>Metazoa</taxon>
        <taxon>Ecdysozoa</taxon>
        <taxon>Arthropoda</taxon>
        <taxon>Crustacea</taxon>
        <taxon>Branchiopoda</taxon>
        <taxon>Diplostraca</taxon>
        <taxon>Cladocera</taxon>
        <taxon>Anomopoda</taxon>
        <taxon>Daphniidae</taxon>
        <taxon>Daphnia</taxon>
        <taxon>Daphnia similis group</taxon>
    </lineage>
</organism>
<sequence length="234" mass="24636">MKSTVASCLLLFVATTHAQWLTNYGYGLNAAGFVGGYYPANAIPSAYTGFPATADPFYGFGYPGYWPTNAYYPAAALPTYDFAGNQVGGYAQVQDTPEVAQAKAAHFAAHAAATAHLMKPVVTAEVVATPTVAEKPVETVPVATPVSRKKRQIQHVSPFAYGFSSPLVYNNLAAHPGYNFGAPFGYHFAHPYYGNHVYPVVTDVMAPAVSSPDTTTNAAASPVTDVASTVVKTA</sequence>
<dbReference type="EMBL" id="WJBH02000008">
    <property type="protein sequence ID" value="KAI9554757.1"/>
    <property type="molecule type" value="Genomic_DNA"/>
</dbReference>
<comment type="caution">
    <text evidence="2">The sequence shown here is derived from an EMBL/GenBank/DDBJ whole genome shotgun (WGS) entry which is preliminary data.</text>
</comment>
<accession>A0AAD5KKX5</accession>
<name>A0AAD5KKX5_9CRUS</name>
<keyword evidence="1" id="KW-0732">Signal</keyword>
<evidence type="ECO:0000313" key="2">
    <source>
        <dbReference type="EMBL" id="KAI9554757.1"/>
    </source>
</evidence>
<evidence type="ECO:0000256" key="1">
    <source>
        <dbReference type="SAM" id="SignalP"/>
    </source>
</evidence>
<evidence type="ECO:0000313" key="3">
    <source>
        <dbReference type="Proteomes" id="UP000820818"/>
    </source>
</evidence>
<feature type="chain" id="PRO_5042132203" evidence="1">
    <location>
        <begin position="19"/>
        <end position="234"/>
    </location>
</feature>